<evidence type="ECO:0000313" key="1">
    <source>
        <dbReference type="EMBL" id="PLB47798.1"/>
    </source>
</evidence>
<name>A0A2I2G4K5_9EURO</name>
<dbReference type="EMBL" id="MSFO01000005">
    <property type="protein sequence ID" value="PLB47798.1"/>
    <property type="molecule type" value="Genomic_DNA"/>
</dbReference>
<dbReference type="AlphaFoldDB" id="A0A2I2G4K5"/>
<dbReference type="Proteomes" id="UP000234275">
    <property type="component" value="Unassembled WGS sequence"/>
</dbReference>
<dbReference type="PANTHER" id="PTHR45458">
    <property type="entry name" value="SHORT-CHAIN DEHYDROGENASE/REDUCTASE SDR"/>
    <property type="match status" value="1"/>
</dbReference>
<comment type="caution">
    <text evidence="1">The sequence shown here is derived from an EMBL/GenBank/DDBJ whole genome shotgun (WGS) entry which is preliminary data.</text>
</comment>
<dbReference type="VEuPathDB" id="FungiDB:P170DRAFT_361519"/>
<dbReference type="SUPFAM" id="SSF51735">
    <property type="entry name" value="NAD(P)-binding Rossmann-fold domains"/>
    <property type="match status" value="1"/>
</dbReference>
<evidence type="ECO:0008006" key="3">
    <source>
        <dbReference type="Google" id="ProtNLM"/>
    </source>
</evidence>
<gene>
    <name evidence="1" type="ORF">P170DRAFT_361519</name>
</gene>
<sequence>AQFDPQFTSGQLSEREMWNQTWNVNVSGTQVLTSSLVPLLLQSSDPRILFLTSGLSSLTRTSNLDVPANRSPAKGWPKTGFSATAYRSSKTGLNMLVREWHRVLKEDGVKVWAIAPGFLATGLGVGDPEVLKTMGAGDTQVAGPFVRSVVEGEWDGEVGRVVSRDGVQEW</sequence>
<proteinExistence type="predicted"/>
<dbReference type="Pfam" id="PF00106">
    <property type="entry name" value="adh_short"/>
    <property type="match status" value="1"/>
</dbReference>
<feature type="non-terminal residue" evidence="1">
    <location>
        <position position="1"/>
    </location>
</feature>
<keyword evidence="2" id="KW-1185">Reference proteome</keyword>
<organism evidence="1 2">
    <name type="scientific">Aspergillus steynii IBT 23096</name>
    <dbReference type="NCBI Taxonomy" id="1392250"/>
    <lineage>
        <taxon>Eukaryota</taxon>
        <taxon>Fungi</taxon>
        <taxon>Dikarya</taxon>
        <taxon>Ascomycota</taxon>
        <taxon>Pezizomycotina</taxon>
        <taxon>Eurotiomycetes</taxon>
        <taxon>Eurotiomycetidae</taxon>
        <taxon>Eurotiales</taxon>
        <taxon>Aspergillaceae</taxon>
        <taxon>Aspergillus</taxon>
        <taxon>Aspergillus subgen. Circumdati</taxon>
    </lineage>
</organism>
<dbReference type="InterPro" id="IPR002347">
    <property type="entry name" value="SDR_fam"/>
</dbReference>
<dbReference type="InterPro" id="IPR036291">
    <property type="entry name" value="NAD(P)-bd_dom_sf"/>
</dbReference>
<dbReference type="OrthoDB" id="1933717at2759"/>
<evidence type="ECO:0000313" key="2">
    <source>
        <dbReference type="Proteomes" id="UP000234275"/>
    </source>
</evidence>
<protein>
    <recommendedName>
        <fullName evidence="3">NAD(P)-binding protein</fullName>
    </recommendedName>
</protein>
<dbReference type="PANTHER" id="PTHR45458:SF1">
    <property type="entry name" value="SHORT CHAIN DEHYDROGENASE"/>
    <property type="match status" value="1"/>
</dbReference>
<dbReference type="GO" id="GO:0016616">
    <property type="term" value="F:oxidoreductase activity, acting on the CH-OH group of donors, NAD or NADP as acceptor"/>
    <property type="evidence" value="ECO:0007669"/>
    <property type="project" value="TreeGrafter"/>
</dbReference>
<dbReference type="Gene3D" id="3.40.50.720">
    <property type="entry name" value="NAD(P)-binding Rossmann-like Domain"/>
    <property type="match status" value="1"/>
</dbReference>
<reference evidence="1 2" key="1">
    <citation type="submission" date="2016-12" db="EMBL/GenBank/DDBJ databases">
        <title>The genomes of Aspergillus section Nigri reveals drivers in fungal speciation.</title>
        <authorList>
            <consortium name="DOE Joint Genome Institute"/>
            <person name="Vesth T.C."/>
            <person name="Nybo J."/>
            <person name="Theobald S."/>
            <person name="Brandl J."/>
            <person name="Frisvad J.C."/>
            <person name="Nielsen K.F."/>
            <person name="Lyhne E.K."/>
            <person name="Kogle M.E."/>
            <person name="Kuo A."/>
            <person name="Riley R."/>
            <person name="Clum A."/>
            <person name="Nolan M."/>
            <person name="Lipzen A."/>
            <person name="Salamov A."/>
            <person name="Henrissat B."/>
            <person name="Wiebenga A."/>
            <person name="De Vries R.P."/>
            <person name="Grigoriev I.V."/>
            <person name="Mortensen U.H."/>
            <person name="Andersen M.R."/>
            <person name="Baker S.E."/>
        </authorList>
    </citation>
    <scope>NUCLEOTIDE SEQUENCE [LARGE SCALE GENOMIC DNA]</scope>
    <source>
        <strain evidence="1 2">IBT 23096</strain>
    </source>
</reference>
<accession>A0A2I2G4K5</accession>
<dbReference type="RefSeq" id="XP_024703100.1">
    <property type="nucleotide sequence ID" value="XM_024844470.1"/>
</dbReference>
<dbReference type="GeneID" id="36552170"/>
<dbReference type="InterPro" id="IPR052184">
    <property type="entry name" value="SDR_enzymes"/>
</dbReference>